<name>A0A919UP15_9ACTN</name>
<dbReference type="Proteomes" id="UP000640052">
    <property type="component" value="Unassembled WGS sequence"/>
</dbReference>
<feature type="domain" description="PEP-utilising enzyme mobile" evidence="1">
    <location>
        <begin position="638"/>
        <end position="708"/>
    </location>
</feature>
<evidence type="ECO:0008006" key="5">
    <source>
        <dbReference type="Google" id="ProtNLM"/>
    </source>
</evidence>
<keyword evidence="4" id="KW-1185">Reference proteome</keyword>
<dbReference type="GO" id="GO:0005524">
    <property type="term" value="F:ATP binding"/>
    <property type="evidence" value="ECO:0007669"/>
    <property type="project" value="InterPro"/>
</dbReference>
<dbReference type="Pfam" id="PF01326">
    <property type="entry name" value="PPDK_N"/>
    <property type="match status" value="1"/>
</dbReference>
<proteinExistence type="predicted"/>
<dbReference type="Gene3D" id="3.30.1490.20">
    <property type="entry name" value="ATP-grasp fold, A domain"/>
    <property type="match status" value="2"/>
</dbReference>
<evidence type="ECO:0000259" key="2">
    <source>
        <dbReference type="Pfam" id="PF01326"/>
    </source>
</evidence>
<dbReference type="EMBL" id="BOOA01000110">
    <property type="protein sequence ID" value="GIH29131.1"/>
    <property type="molecule type" value="Genomic_DNA"/>
</dbReference>
<dbReference type="Gene3D" id="3.30.470.20">
    <property type="entry name" value="ATP-grasp fold, B domain"/>
    <property type="match status" value="2"/>
</dbReference>
<dbReference type="InterPro" id="IPR013815">
    <property type="entry name" value="ATP_grasp_subdomain_1"/>
</dbReference>
<dbReference type="InterPro" id="IPR036637">
    <property type="entry name" value="Phosphohistidine_dom_sf"/>
</dbReference>
<sequence length="713" mass="77226">MTGLLPLDDPRAADRSRTGTKAATLAKLAQAGFPVPDGIVITADVSPELLRQVLDLYGDTPLAVRSSAHAEDLPDSSFAGQYETVLDVRGPEALEAAIRRCRASAESAAVNAYRARRGVDDRRSMAVLVQRLVAADAAGVALGADPITGDRTRALVSAVRGDGARLVSGEAEPEDWEITTGASHRRSSRGVLTAGQAEAVAATLREAERLLGPPLELEWALAGDALFVLQARPMTGLADQPVWAAPLRGAWFRSIRLGEWLPEPVTPLFATWPLERMEERFHSRQSAEAGIRPPAPLHVLVHGWYFHSPIGSGRQTLLFRGLVRRPRFALATLLGSLRPDLSDRLAFARLARGWQSRVLAPYRRLVADGGRRVDEAGPAELVRMVDGLASAAGEFLWSMVLFGGAAWRAEVALARFHHRHLRVAAASHQTLLRSPRPPRTPDHAVHSLDWIRETLGELRPSGPEWTGGDLAVERRAAESACLRALAGRPRLAARFTALLGVARRYASLREEHTAWFTLAWPLLRRCVRRLGQTLDLHDDLFFLVRTELDAVLATGDLADYRERARERRTEWEARRRLHVPLVVGRPPFLLARMLLSVPRFLRADPARTGVLSGTAASPGRATGPARVLRDPTAVDGVRPGDVLVVAAAVPALTPLLDRVAALCVDSGGVAAHASVIAREYGVPAVMGLGDATRRLTDGTLVTVDGTAGTVELH</sequence>
<dbReference type="InterPro" id="IPR051549">
    <property type="entry name" value="PEP_Utilizing_Enz"/>
</dbReference>
<protein>
    <recommendedName>
        <fullName evidence="5">Phosphoenolpyruvate synthase</fullName>
    </recommendedName>
</protein>
<dbReference type="PANTHER" id="PTHR43615">
    <property type="entry name" value="PHOSPHOENOLPYRUVATE SYNTHASE-RELATED"/>
    <property type="match status" value="1"/>
</dbReference>
<accession>A0A919UP15</accession>
<feature type="domain" description="Pyruvate phosphate dikinase AMP/ATP-binding" evidence="2">
    <location>
        <begin position="58"/>
        <end position="178"/>
    </location>
</feature>
<dbReference type="Gene3D" id="3.50.30.10">
    <property type="entry name" value="Phosphohistidine domain"/>
    <property type="match status" value="1"/>
</dbReference>
<dbReference type="RefSeq" id="WP_204045750.1">
    <property type="nucleotide sequence ID" value="NZ_BOOA01000110.1"/>
</dbReference>
<dbReference type="PANTHER" id="PTHR43615:SF1">
    <property type="entry name" value="PPDK_N DOMAIN-CONTAINING PROTEIN"/>
    <property type="match status" value="1"/>
</dbReference>
<dbReference type="SUPFAM" id="SSF52009">
    <property type="entry name" value="Phosphohistidine domain"/>
    <property type="match status" value="1"/>
</dbReference>
<comment type="caution">
    <text evidence="3">The sequence shown here is derived from an EMBL/GenBank/DDBJ whole genome shotgun (WGS) entry which is preliminary data.</text>
</comment>
<evidence type="ECO:0000313" key="4">
    <source>
        <dbReference type="Proteomes" id="UP000640052"/>
    </source>
</evidence>
<evidence type="ECO:0000259" key="1">
    <source>
        <dbReference type="Pfam" id="PF00391"/>
    </source>
</evidence>
<dbReference type="InterPro" id="IPR002192">
    <property type="entry name" value="PPDK_AMP/ATP-bd"/>
</dbReference>
<dbReference type="AlphaFoldDB" id="A0A919UP15"/>
<dbReference type="InterPro" id="IPR008279">
    <property type="entry name" value="PEP-util_enz_mobile_dom"/>
</dbReference>
<dbReference type="SUPFAM" id="SSF56059">
    <property type="entry name" value="Glutathione synthetase ATP-binding domain-like"/>
    <property type="match status" value="1"/>
</dbReference>
<dbReference type="Pfam" id="PF00391">
    <property type="entry name" value="PEP-utilizers"/>
    <property type="match status" value="1"/>
</dbReference>
<gene>
    <name evidence="3" type="ORF">Aph01nite_74410</name>
</gene>
<reference evidence="3" key="1">
    <citation type="submission" date="2021-01" db="EMBL/GenBank/DDBJ databases">
        <title>Whole genome shotgun sequence of Acrocarpospora phusangensis NBRC 108782.</title>
        <authorList>
            <person name="Komaki H."/>
            <person name="Tamura T."/>
        </authorList>
    </citation>
    <scope>NUCLEOTIDE SEQUENCE</scope>
    <source>
        <strain evidence="3">NBRC 108782</strain>
    </source>
</reference>
<dbReference type="GO" id="GO:0016301">
    <property type="term" value="F:kinase activity"/>
    <property type="evidence" value="ECO:0007669"/>
    <property type="project" value="InterPro"/>
</dbReference>
<organism evidence="3 4">
    <name type="scientific">Acrocarpospora phusangensis</name>
    <dbReference type="NCBI Taxonomy" id="1070424"/>
    <lineage>
        <taxon>Bacteria</taxon>
        <taxon>Bacillati</taxon>
        <taxon>Actinomycetota</taxon>
        <taxon>Actinomycetes</taxon>
        <taxon>Streptosporangiales</taxon>
        <taxon>Streptosporangiaceae</taxon>
        <taxon>Acrocarpospora</taxon>
    </lineage>
</organism>
<evidence type="ECO:0000313" key="3">
    <source>
        <dbReference type="EMBL" id="GIH29131.1"/>
    </source>
</evidence>